<dbReference type="NCBIfam" id="NF040974">
    <property type="entry name" value="RepABC_RepC"/>
    <property type="match status" value="1"/>
</dbReference>
<keyword evidence="4" id="KW-1185">Reference proteome</keyword>
<dbReference type="Pfam" id="PF11800">
    <property type="entry name" value="RP-C_C"/>
    <property type="match status" value="1"/>
</dbReference>
<dbReference type="InterPro" id="IPR005090">
    <property type="entry name" value="RepC_N"/>
</dbReference>
<organism evidence="3 4">
    <name type="scientific">Paracoccus angustae</name>
    <dbReference type="NCBI Taxonomy" id="1671480"/>
    <lineage>
        <taxon>Bacteria</taxon>
        <taxon>Pseudomonadati</taxon>
        <taxon>Pseudomonadota</taxon>
        <taxon>Alphaproteobacteria</taxon>
        <taxon>Rhodobacterales</taxon>
        <taxon>Paracoccaceae</taxon>
        <taxon>Paracoccus</taxon>
    </lineage>
</organism>
<dbReference type="InterPro" id="IPR021760">
    <property type="entry name" value="RepC_C"/>
</dbReference>
<sequence>MKHTGWRKPTPGLGIAEQLAHAGERIDVPKTRAFLAIKRVAAHIGLKAGDIMLLDTLGAFTQAQDWEQGQRPIVWPSNGYLMEQTGFSLSTLKRHARRLAESGVIAFKDSPNGKRWGRRNLDGVIVEAYGFDLSPLAARAEEYELLHAELQAERNLSQRLKRQITVARRMIRARIDAAVSGALQGPWLQLTRAFERLLARLPQRNPTSEILELLLSWFKKLQVCVERAYLKATCANLDVGNTLNVDPQLTTKTRIMNPKEAPSEPHILITNQLNPVLSNPSEKDTVADVLPEVHAEEHAYNQPKDCLLKDRNNPAVLDLTRIIQACPEFAAWARNIGETLRNWSDLHRVAGQLRPMIGISQHAWDIAQNRLGKQVATAALALVFEKYCTGEVASPSSYLHGMVKKGRTGELHLERSFYGRLGGIRH</sequence>
<dbReference type="RefSeq" id="WP_377764581.1">
    <property type="nucleotide sequence ID" value="NZ_JBHRXY010000077.1"/>
</dbReference>
<evidence type="ECO:0000313" key="4">
    <source>
        <dbReference type="Proteomes" id="UP001595539"/>
    </source>
</evidence>
<reference evidence="4" key="1">
    <citation type="journal article" date="2019" name="Int. J. Syst. Evol. Microbiol.">
        <title>The Global Catalogue of Microorganisms (GCM) 10K type strain sequencing project: providing services to taxonomists for standard genome sequencing and annotation.</title>
        <authorList>
            <consortium name="The Broad Institute Genomics Platform"/>
            <consortium name="The Broad Institute Genome Sequencing Center for Infectious Disease"/>
            <person name="Wu L."/>
            <person name="Ma J."/>
        </authorList>
    </citation>
    <scope>NUCLEOTIDE SEQUENCE [LARGE SCALE GENOMIC DNA]</scope>
    <source>
        <strain evidence="4">KCTC 42473</strain>
    </source>
</reference>
<evidence type="ECO:0000259" key="1">
    <source>
        <dbReference type="Pfam" id="PF03428"/>
    </source>
</evidence>
<evidence type="ECO:0000259" key="2">
    <source>
        <dbReference type="Pfam" id="PF11800"/>
    </source>
</evidence>
<dbReference type="Pfam" id="PF03428">
    <property type="entry name" value="RP-C"/>
    <property type="match status" value="1"/>
</dbReference>
<feature type="domain" description="Plasmid replication protein C N-terminal" evidence="1">
    <location>
        <begin position="7"/>
        <end position="178"/>
    </location>
</feature>
<name>A0ABV7UAV7_9RHOB</name>
<dbReference type="InterPro" id="IPR047611">
    <property type="entry name" value="RepABC_RepC"/>
</dbReference>
<feature type="domain" description="Plasmid replication protein C C-terminal" evidence="2">
    <location>
        <begin position="319"/>
        <end position="421"/>
    </location>
</feature>
<dbReference type="EMBL" id="JBHRXY010000077">
    <property type="protein sequence ID" value="MFC3632135.1"/>
    <property type="molecule type" value="Genomic_DNA"/>
</dbReference>
<protein>
    <submittedName>
        <fullName evidence="3">Plasmid replication protein RepC</fullName>
    </submittedName>
</protein>
<comment type="caution">
    <text evidence="3">The sequence shown here is derived from an EMBL/GenBank/DDBJ whole genome shotgun (WGS) entry which is preliminary data.</text>
</comment>
<evidence type="ECO:0000313" key="3">
    <source>
        <dbReference type="EMBL" id="MFC3632135.1"/>
    </source>
</evidence>
<proteinExistence type="predicted"/>
<dbReference type="Proteomes" id="UP001595539">
    <property type="component" value="Unassembled WGS sequence"/>
</dbReference>
<gene>
    <name evidence="3" type="primary">repC</name>
    <name evidence="3" type="ORF">ACFOM8_22295</name>
</gene>
<accession>A0ABV7UAV7</accession>